<proteinExistence type="predicted"/>
<accession>A0A0C1RBM3</accession>
<gene>
    <name evidence="1" type="ORF">DA73_0205930</name>
</gene>
<dbReference type="InterPro" id="IPR013324">
    <property type="entry name" value="RNA_pol_sigma_r3/r4-like"/>
</dbReference>
<name>A0A0C1RBM3_9CYAN</name>
<dbReference type="InterPro" id="IPR036388">
    <property type="entry name" value="WH-like_DNA-bd_sf"/>
</dbReference>
<dbReference type="EMBL" id="JHEG02000019">
    <property type="protein sequence ID" value="KIE12983.1"/>
    <property type="molecule type" value="Genomic_DNA"/>
</dbReference>
<dbReference type="Gene3D" id="1.10.10.10">
    <property type="entry name" value="Winged helix-like DNA-binding domain superfamily/Winged helix DNA-binding domain"/>
    <property type="match status" value="1"/>
</dbReference>
<evidence type="ECO:0000313" key="1">
    <source>
        <dbReference type="EMBL" id="KIE12983.1"/>
    </source>
</evidence>
<feature type="non-terminal residue" evidence="1">
    <location>
        <position position="154"/>
    </location>
</feature>
<comment type="caution">
    <text evidence="1">The sequence shown here is derived from an EMBL/GenBank/DDBJ whole genome shotgun (WGS) entry which is preliminary data.</text>
</comment>
<protein>
    <recommendedName>
        <fullName evidence="2">RNA polymerase sigma-70 region 2 domain-containing protein</fullName>
    </recommendedName>
</protein>
<organism evidence="1">
    <name type="scientific">Tolypothrix bouteillei VB521301</name>
    <dbReference type="NCBI Taxonomy" id="1479485"/>
    <lineage>
        <taxon>Bacteria</taxon>
        <taxon>Bacillati</taxon>
        <taxon>Cyanobacteriota</taxon>
        <taxon>Cyanophyceae</taxon>
        <taxon>Nostocales</taxon>
        <taxon>Tolypothrichaceae</taxon>
        <taxon>Tolypothrix</taxon>
    </lineage>
</organism>
<evidence type="ECO:0008006" key="2">
    <source>
        <dbReference type="Google" id="ProtNLM"/>
    </source>
</evidence>
<dbReference type="SUPFAM" id="SSF88659">
    <property type="entry name" value="Sigma3 and sigma4 domains of RNA polymerase sigma factors"/>
    <property type="match status" value="1"/>
</dbReference>
<sequence>MRSYQSDLLSRIITNAMDKSSNDIYGVRGFIIKRIQQFNLNAEINYTTVLAEAYYRIYAQIINKDKEIQNMESYIRKVAINFLIETLRKRQREWNCGQRLARMSLKEHLNAEYEKLDKAFTKSQIAKALKKLEKRQRTLFRLRVYADWSYGDIA</sequence>
<reference evidence="1" key="1">
    <citation type="journal article" date="2015" name="Genome Announc.">
        <title>Draft Genome Sequence of Tolypothrix boutellei Strain VB521301.</title>
        <authorList>
            <person name="Chandrababunaidu M.M."/>
            <person name="Singh D."/>
            <person name="Sen D."/>
            <person name="Bhan S."/>
            <person name="Das S."/>
            <person name="Gupta A."/>
            <person name="Adhikary S.P."/>
            <person name="Tripathy S."/>
        </authorList>
    </citation>
    <scope>NUCLEOTIDE SEQUENCE</scope>
    <source>
        <strain evidence="1">VB521301</strain>
    </source>
</reference>
<dbReference type="AlphaFoldDB" id="A0A0C1RBM3"/>